<reference evidence="1 2" key="1">
    <citation type="submission" date="2022-07" db="EMBL/GenBank/DDBJ databases">
        <title>Novel species in genus cellulomonas.</title>
        <authorList>
            <person name="Ye L."/>
        </authorList>
    </citation>
    <scope>NUCLEOTIDE SEQUENCE [LARGE SCALE GENOMIC DNA]</scope>
    <source>
        <strain evidence="2">zg-Y338</strain>
    </source>
</reference>
<dbReference type="EMBL" id="CP101988">
    <property type="protein sequence ID" value="UUI75836.1"/>
    <property type="molecule type" value="Genomic_DNA"/>
</dbReference>
<dbReference type="Pfam" id="PF10103">
    <property type="entry name" value="Zincin_2"/>
    <property type="match status" value="1"/>
</dbReference>
<dbReference type="Proteomes" id="UP001316189">
    <property type="component" value="Chromosome"/>
</dbReference>
<dbReference type="NCBIfam" id="TIGR03883">
    <property type="entry name" value="DUF2342_F420"/>
    <property type="match status" value="1"/>
</dbReference>
<name>A0ABY5L2C8_9CELL</name>
<keyword evidence="1" id="KW-0645">Protease</keyword>
<dbReference type="InterPro" id="IPR018766">
    <property type="entry name" value="Zinicin_2"/>
</dbReference>
<dbReference type="SUPFAM" id="SSF55486">
    <property type="entry name" value="Metalloproteases ('zincins'), catalytic domain"/>
    <property type="match status" value="1"/>
</dbReference>
<dbReference type="PANTHER" id="PTHR39420:SF1">
    <property type="entry name" value="HYDROLASE"/>
    <property type="match status" value="1"/>
</dbReference>
<gene>
    <name evidence="1" type="ORF">NP064_02660</name>
</gene>
<evidence type="ECO:0000313" key="1">
    <source>
        <dbReference type="EMBL" id="UUI75836.1"/>
    </source>
</evidence>
<dbReference type="InterPro" id="IPR042271">
    <property type="entry name" value="Zinicin_2_N"/>
</dbReference>
<keyword evidence="2" id="KW-1185">Reference proteome</keyword>
<organism evidence="1 2">
    <name type="scientific">Cellulomonas chengniuliangii</name>
    <dbReference type="NCBI Taxonomy" id="2968084"/>
    <lineage>
        <taxon>Bacteria</taxon>
        <taxon>Bacillati</taxon>
        <taxon>Actinomycetota</taxon>
        <taxon>Actinomycetes</taxon>
        <taxon>Micrococcales</taxon>
        <taxon>Cellulomonadaceae</taxon>
        <taxon>Cellulomonas</taxon>
    </lineage>
</organism>
<dbReference type="Gene3D" id="1.20.150.30">
    <property type="entry name" value="Zincin-like metallopeptidase, N-terminal domain"/>
    <property type="match status" value="1"/>
</dbReference>
<proteinExistence type="predicted"/>
<dbReference type="NCBIfam" id="TIGR03624">
    <property type="entry name" value="putative hydrolase"/>
    <property type="match status" value="1"/>
</dbReference>
<keyword evidence="1" id="KW-0482">Metalloprotease</keyword>
<dbReference type="RefSeq" id="WP_227568058.1">
    <property type="nucleotide sequence ID" value="NZ_CP101988.1"/>
</dbReference>
<accession>A0ABY5L2C8</accession>
<dbReference type="GO" id="GO:0008237">
    <property type="term" value="F:metallopeptidase activity"/>
    <property type="evidence" value="ECO:0007669"/>
    <property type="project" value="UniProtKB-KW"/>
</dbReference>
<sequence>MKSTTLRARSPEPVAPVDWAVAARLAARLAPSAPTASRGEIVDLVASLRKAAATATAHAARITGLRPADGTDPETDPVSKVQVVDRGGWAAANVRLIESMSAPLANELSDRKAPSRPVRIAGAVEVGSVLGLLSGKVLGQFDPFTADATAPRGRLLLVAPNVLQVERALKVVPDDFRLWVSLHEQTHALQFAAAPWLAGHLRAQASHLFADLGRTGSGRGQDRPGPAIGDVAQLAVEIATGRDNGNGVLDLLTEDQQRLLAEVGAVMSLLEGHADVFMDAVGRSVVPSVRQIRARFEARRNAAAKVVGPQRVLRRLLGLDAKLAQYRDGAAFVREVRRAVGVDGLNAVWTAPLLLPTSREIADPRAWVRRVHG</sequence>
<dbReference type="InterPro" id="IPR022454">
    <property type="entry name" value="CHP03883_F420-assoc"/>
</dbReference>
<protein>
    <submittedName>
        <fullName evidence="1">Zinc-dependent metalloprotease</fullName>
    </submittedName>
</protein>
<dbReference type="PANTHER" id="PTHR39420">
    <property type="match status" value="1"/>
</dbReference>
<keyword evidence="1" id="KW-0378">Hydrolase</keyword>
<evidence type="ECO:0000313" key="2">
    <source>
        <dbReference type="Proteomes" id="UP001316189"/>
    </source>
</evidence>